<evidence type="ECO:0000259" key="3">
    <source>
        <dbReference type="PROSITE" id="PS50089"/>
    </source>
</evidence>
<evidence type="ECO:0000313" key="5">
    <source>
        <dbReference type="Proteomes" id="UP000184330"/>
    </source>
</evidence>
<dbReference type="AlphaFoldDB" id="A0A1L7WW77"/>
<feature type="compositionally biased region" description="Polar residues" evidence="2">
    <location>
        <begin position="94"/>
        <end position="108"/>
    </location>
</feature>
<feature type="compositionally biased region" description="Polar residues" evidence="2">
    <location>
        <begin position="184"/>
        <end position="194"/>
    </location>
</feature>
<sequence>MSSTTFKKAPKRGGRRSRTNPSRTTSNRRGSSSNIARATKEHWAPRNLTTQPAIDNGEGSSTAVAGAFGAGGAVGEDAEKHTQEAVATVDSIEDGTSNATPRGGTESTAEAEISVEHSQRLDTSAQNSSSPIPSQQNRDTEDFSGQILEVTGQVARVVATTDSSRLDPTRVYIDVLLQRIAGQRTSGTHQTTPRQAGHYHPGQASSNGDDNSTQIQNVTERISRVLVTSSSASLDPARTTIVDLMQRVSAQRLSLRRTQQAASPRPSSSASVDASATASGSRPQASTPPSTAGPSTRSRPSAAAASTREAEVEGEDECTICYETVSTYSTLRPCGHVFDYICIMEWLETLWQKGPGPNRLTCPLCRTLVSRVRHEYNKARTEYSTLGLATHFRNWRPEQRFRRRLRDHTNARSQPDHHMEPVAVGVSQSTSVNPSSRLGQGGQRARSPRILPGTSVGDYMDDMLFEESLSPQQIQAAIDGKLARNRRALEDMGEDASTDLDGSQW</sequence>
<feature type="region of interest" description="Disordered" evidence="2">
    <location>
        <begin position="184"/>
        <end position="213"/>
    </location>
</feature>
<dbReference type="GO" id="GO:0008270">
    <property type="term" value="F:zinc ion binding"/>
    <property type="evidence" value="ECO:0007669"/>
    <property type="project" value="UniProtKB-KW"/>
</dbReference>
<keyword evidence="5" id="KW-1185">Reference proteome</keyword>
<dbReference type="InterPro" id="IPR001841">
    <property type="entry name" value="Znf_RING"/>
</dbReference>
<dbReference type="Proteomes" id="UP000184330">
    <property type="component" value="Unassembled WGS sequence"/>
</dbReference>
<feature type="compositionally biased region" description="Basic residues" evidence="2">
    <location>
        <begin position="8"/>
        <end position="18"/>
    </location>
</feature>
<feature type="compositionally biased region" description="Polar residues" evidence="2">
    <location>
        <begin position="47"/>
        <end position="62"/>
    </location>
</feature>
<feature type="compositionally biased region" description="Low complexity" evidence="2">
    <location>
        <begin position="261"/>
        <end position="281"/>
    </location>
</feature>
<dbReference type="EMBL" id="FJOG01000009">
    <property type="protein sequence ID" value="CZR57035.1"/>
    <property type="molecule type" value="Genomic_DNA"/>
</dbReference>
<dbReference type="InterPro" id="IPR013083">
    <property type="entry name" value="Znf_RING/FYVE/PHD"/>
</dbReference>
<feature type="compositionally biased region" description="Polar residues" evidence="2">
    <location>
        <begin position="282"/>
        <end position="293"/>
    </location>
</feature>
<feature type="compositionally biased region" description="Polar residues" evidence="2">
    <location>
        <begin position="203"/>
        <end position="213"/>
    </location>
</feature>
<dbReference type="PANTHER" id="PTHR47776">
    <property type="entry name" value="F5A8.9 PROTEIN"/>
    <property type="match status" value="1"/>
</dbReference>
<feature type="compositionally biased region" description="Polar residues" evidence="2">
    <location>
        <begin position="426"/>
        <end position="438"/>
    </location>
</feature>
<keyword evidence="1" id="KW-0863">Zinc-finger</keyword>
<organism evidence="4 5">
    <name type="scientific">Phialocephala subalpina</name>
    <dbReference type="NCBI Taxonomy" id="576137"/>
    <lineage>
        <taxon>Eukaryota</taxon>
        <taxon>Fungi</taxon>
        <taxon>Dikarya</taxon>
        <taxon>Ascomycota</taxon>
        <taxon>Pezizomycotina</taxon>
        <taxon>Leotiomycetes</taxon>
        <taxon>Helotiales</taxon>
        <taxon>Mollisiaceae</taxon>
        <taxon>Phialocephala</taxon>
        <taxon>Phialocephala fortinii species complex</taxon>
    </lineage>
</organism>
<evidence type="ECO:0000313" key="4">
    <source>
        <dbReference type="EMBL" id="CZR57035.1"/>
    </source>
</evidence>
<accession>A0A1L7WW77</accession>
<name>A0A1L7WW77_9HELO</name>
<feature type="region of interest" description="Disordered" evidence="2">
    <location>
        <begin position="409"/>
        <end position="453"/>
    </location>
</feature>
<reference evidence="4 5" key="1">
    <citation type="submission" date="2016-03" db="EMBL/GenBank/DDBJ databases">
        <authorList>
            <person name="Ploux O."/>
        </authorList>
    </citation>
    <scope>NUCLEOTIDE SEQUENCE [LARGE SCALE GENOMIC DNA]</scope>
    <source>
        <strain evidence="4 5">UAMH 11012</strain>
    </source>
</reference>
<dbReference type="PANTHER" id="PTHR47776:SF2">
    <property type="entry name" value="RING-TYPE E3 UBIQUITIN TRANSFERASE BRCA1"/>
    <property type="match status" value="1"/>
</dbReference>
<dbReference type="SMART" id="SM00184">
    <property type="entry name" value="RING"/>
    <property type="match status" value="1"/>
</dbReference>
<feature type="region of interest" description="Disordered" evidence="2">
    <location>
        <begin position="253"/>
        <end position="310"/>
    </location>
</feature>
<evidence type="ECO:0000256" key="2">
    <source>
        <dbReference type="SAM" id="MobiDB-lite"/>
    </source>
</evidence>
<feature type="compositionally biased region" description="Low complexity" evidence="2">
    <location>
        <begin position="124"/>
        <end position="137"/>
    </location>
</feature>
<evidence type="ECO:0000256" key="1">
    <source>
        <dbReference type="PROSITE-ProRule" id="PRU00175"/>
    </source>
</evidence>
<dbReference type="OrthoDB" id="3561630at2759"/>
<feature type="region of interest" description="Disordered" evidence="2">
    <location>
        <begin position="1"/>
        <end position="140"/>
    </location>
</feature>
<dbReference type="Pfam" id="PF13639">
    <property type="entry name" value="zf-RING_2"/>
    <property type="match status" value="1"/>
</dbReference>
<protein>
    <recommendedName>
        <fullName evidence="3">RING-type domain-containing protein</fullName>
    </recommendedName>
</protein>
<keyword evidence="1" id="KW-0479">Metal-binding</keyword>
<dbReference type="SUPFAM" id="SSF57850">
    <property type="entry name" value="RING/U-box"/>
    <property type="match status" value="1"/>
</dbReference>
<dbReference type="PROSITE" id="PS50089">
    <property type="entry name" value="ZF_RING_2"/>
    <property type="match status" value="1"/>
</dbReference>
<feature type="compositionally biased region" description="Low complexity" evidence="2">
    <location>
        <begin position="294"/>
        <end position="307"/>
    </location>
</feature>
<dbReference type="Gene3D" id="3.30.40.10">
    <property type="entry name" value="Zinc/RING finger domain, C3HC4 (zinc finger)"/>
    <property type="match status" value="1"/>
</dbReference>
<dbReference type="STRING" id="576137.A0A1L7WW77"/>
<keyword evidence="1" id="KW-0862">Zinc</keyword>
<proteinExistence type="predicted"/>
<gene>
    <name evidence="4" type="ORF">PAC_06924</name>
</gene>
<feature type="domain" description="RING-type" evidence="3">
    <location>
        <begin position="318"/>
        <end position="366"/>
    </location>
</feature>
<feature type="compositionally biased region" description="Basic and acidic residues" evidence="2">
    <location>
        <begin position="409"/>
        <end position="420"/>
    </location>
</feature>
<feature type="compositionally biased region" description="Low complexity" evidence="2">
    <location>
        <begin position="19"/>
        <end position="34"/>
    </location>
</feature>